<evidence type="ECO:0000313" key="2">
    <source>
        <dbReference type="EMBL" id="GEO34382.1"/>
    </source>
</evidence>
<dbReference type="Pfam" id="PF00722">
    <property type="entry name" value="Glyco_hydro_16"/>
    <property type="match status" value="1"/>
</dbReference>
<dbReference type="RefSeq" id="WP_222595881.1">
    <property type="nucleotide sequence ID" value="NZ_BAAARM010000003.1"/>
</dbReference>
<evidence type="ECO:0000313" key="3">
    <source>
        <dbReference type="Proteomes" id="UP000321181"/>
    </source>
</evidence>
<comment type="caution">
    <text evidence="2">The sequence shown here is derived from an EMBL/GenBank/DDBJ whole genome shotgun (WGS) entry which is preliminary data.</text>
</comment>
<reference evidence="2 3" key="1">
    <citation type="submission" date="2019-07" db="EMBL/GenBank/DDBJ databases">
        <title>Whole genome shotgun sequence of Cellulomonas aerilata NBRC 106308.</title>
        <authorList>
            <person name="Hosoyama A."/>
            <person name="Uohara A."/>
            <person name="Ohji S."/>
            <person name="Ichikawa N."/>
        </authorList>
    </citation>
    <scope>NUCLEOTIDE SEQUENCE [LARGE SCALE GENOMIC DNA]</scope>
    <source>
        <strain evidence="2 3">NBRC 106308</strain>
    </source>
</reference>
<dbReference type="InterPro" id="IPR013320">
    <property type="entry name" value="ConA-like_dom_sf"/>
</dbReference>
<dbReference type="InterPro" id="IPR050546">
    <property type="entry name" value="Glycosyl_Hydrlase_16"/>
</dbReference>
<dbReference type="PANTHER" id="PTHR10963:SF60">
    <property type="entry name" value="GRAM-NEGATIVE BACTERIA-BINDING PROTEIN 1-RELATED"/>
    <property type="match status" value="1"/>
</dbReference>
<dbReference type="Proteomes" id="UP000321181">
    <property type="component" value="Unassembled WGS sequence"/>
</dbReference>
<keyword evidence="3" id="KW-1185">Reference proteome</keyword>
<gene>
    <name evidence="2" type="ORF">CAE01nite_21070</name>
</gene>
<dbReference type="SUPFAM" id="SSF49899">
    <property type="entry name" value="Concanavalin A-like lectins/glucanases"/>
    <property type="match status" value="1"/>
</dbReference>
<dbReference type="GO" id="GO:0005975">
    <property type="term" value="P:carbohydrate metabolic process"/>
    <property type="evidence" value="ECO:0007669"/>
    <property type="project" value="InterPro"/>
</dbReference>
<dbReference type="AlphaFoldDB" id="A0A512DD39"/>
<dbReference type="CDD" id="cd00413">
    <property type="entry name" value="Glyco_hydrolase_16"/>
    <property type="match status" value="1"/>
</dbReference>
<proteinExistence type="predicted"/>
<dbReference type="PROSITE" id="PS51762">
    <property type="entry name" value="GH16_2"/>
    <property type="match status" value="1"/>
</dbReference>
<dbReference type="Gene3D" id="2.60.120.200">
    <property type="match status" value="1"/>
</dbReference>
<dbReference type="GO" id="GO:0004553">
    <property type="term" value="F:hydrolase activity, hydrolyzing O-glycosyl compounds"/>
    <property type="evidence" value="ECO:0007669"/>
    <property type="project" value="InterPro"/>
</dbReference>
<evidence type="ECO:0000259" key="1">
    <source>
        <dbReference type="PROSITE" id="PS51762"/>
    </source>
</evidence>
<dbReference type="EMBL" id="BJYY01000013">
    <property type="protein sequence ID" value="GEO34382.1"/>
    <property type="molecule type" value="Genomic_DNA"/>
</dbReference>
<accession>A0A512DD39</accession>
<dbReference type="PANTHER" id="PTHR10963">
    <property type="entry name" value="GLYCOSYL HYDROLASE-RELATED"/>
    <property type="match status" value="1"/>
</dbReference>
<sequence>MNDSQLLDRSAFDLVLDDDFSGPRLDESRWLAHYLPHWTTPDRSAARYTLGADGLELRIDADQPPWHPEDGALRVSNLQTGSFSGPVGSPVGQHRHRPDLRVRTAQPTRRLWTPTAGLVEATLRATADPATLLAFWLVGLEEESPEASGEICVAELFGHAVGPRGSQVRLGVKAHHDPALTTDMVDLALDLDATELHTYAAEWDARRVRFYVDDQLVHTVEQGLGYPLQVMVDLFELPTQDGPEPAGYPKRAQVRSVRGYVAR</sequence>
<feature type="domain" description="GH16" evidence="1">
    <location>
        <begin position="2"/>
        <end position="263"/>
    </location>
</feature>
<protein>
    <recommendedName>
        <fullName evidence="1">GH16 domain-containing protein</fullName>
    </recommendedName>
</protein>
<dbReference type="InterPro" id="IPR000757">
    <property type="entry name" value="Beta-glucanase-like"/>
</dbReference>
<name>A0A512DD39_9CELL</name>
<organism evidence="2 3">
    <name type="scientific">Cellulomonas aerilata</name>
    <dbReference type="NCBI Taxonomy" id="515326"/>
    <lineage>
        <taxon>Bacteria</taxon>
        <taxon>Bacillati</taxon>
        <taxon>Actinomycetota</taxon>
        <taxon>Actinomycetes</taxon>
        <taxon>Micrococcales</taxon>
        <taxon>Cellulomonadaceae</taxon>
        <taxon>Cellulomonas</taxon>
    </lineage>
</organism>